<evidence type="ECO:0000313" key="8">
    <source>
        <dbReference type="EMBL" id="ALN98244.1"/>
    </source>
</evidence>
<dbReference type="EMBL" id="KT027938">
    <property type="protein sequence ID" value="ALN98244.1"/>
    <property type="molecule type" value="Genomic_DNA"/>
</dbReference>
<evidence type="ECO:0000256" key="6">
    <source>
        <dbReference type="RuleBase" id="RU361230"/>
    </source>
</evidence>
<comment type="similarity">
    <text evidence="2 6">Belongs to the anelloviridae capsid protein family.</text>
</comment>
<accession>A0A0S2GMI6</accession>
<keyword evidence="5 6" id="KW-0946">Virion</keyword>
<comment type="subcellular location">
    <subcellularLocation>
        <location evidence="1 6">Virion</location>
    </subcellularLocation>
</comment>
<dbReference type="Pfam" id="PF02956">
    <property type="entry name" value="TT_ORF1"/>
    <property type="match status" value="1"/>
</dbReference>
<protein>
    <recommendedName>
        <fullName evidence="6">Capsid protein</fullName>
    </recommendedName>
</protein>
<proteinExistence type="inferred from homology"/>
<keyword evidence="4 6" id="KW-0167">Capsid protein</keyword>
<evidence type="ECO:0000256" key="5">
    <source>
        <dbReference type="ARBA" id="ARBA00022844"/>
    </source>
</evidence>
<evidence type="ECO:0000256" key="4">
    <source>
        <dbReference type="ARBA" id="ARBA00022561"/>
    </source>
</evidence>
<evidence type="ECO:0000256" key="7">
    <source>
        <dbReference type="SAM" id="MobiDB-lite"/>
    </source>
</evidence>
<keyword evidence="3 6" id="KW-1140">T=1 icosahedral capsid protein</keyword>
<evidence type="ECO:0000256" key="2">
    <source>
        <dbReference type="ARBA" id="ARBA00006131"/>
    </source>
</evidence>
<reference evidence="8" key="1">
    <citation type="journal article" date="2015" name="Virology">
        <title>New species of Torque Teno miniviruses infecting gorillas and chimpanzees.</title>
        <authorList>
            <person name="Hrazdilova K."/>
            <person name="Slaninkova E."/>
            <person name="Brozova K."/>
            <person name="Modry D."/>
            <person name="Vodicka R."/>
            <person name="Celer V."/>
        </authorList>
    </citation>
    <scope>NUCLEOTIDE SEQUENCE</scope>
    <source>
        <strain evidence="8">Cpz2cl2</strain>
    </source>
</reference>
<organism evidence="8">
    <name type="scientific">Chimpanzee anellovirus</name>
    <dbReference type="NCBI Taxonomy" id="1743410"/>
    <lineage>
        <taxon>Viruses</taxon>
        <taxon>Monodnaviria</taxon>
        <taxon>Shotokuvirae</taxon>
        <taxon>Commensaviricota</taxon>
        <taxon>Cardeaviricetes</taxon>
        <taxon>Sanitavirales</taxon>
        <taxon>Anelloviridae</taxon>
    </lineage>
</organism>
<evidence type="ECO:0000256" key="1">
    <source>
        <dbReference type="ARBA" id="ARBA00004328"/>
    </source>
</evidence>
<comment type="function">
    <text evidence="6">Self-assembles to form an icosahedral capsid.</text>
</comment>
<dbReference type="GO" id="GO:0039615">
    <property type="term" value="C:T=1 icosahedral viral capsid"/>
    <property type="evidence" value="ECO:0007669"/>
    <property type="project" value="UniProtKB-UniRule"/>
</dbReference>
<name>A0A0S2GMI6_9VIRU</name>
<dbReference type="InterPro" id="IPR004219">
    <property type="entry name" value="TTvirus_Unk"/>
</dbReference>
<sequence>MPYYWRPYKNYRRRPFRRRRIRTPVYRRRWYRRLRPWRRRRRVRKHYIKRKLKSIIIRQFQPQSIRKCNIIGTIPRFQGSPYRANNNYIQTIYSYVPQEEPGGGGWTIMIESLSSLWDDFQRLKNIWTHSNAGLPLARYQGVTLTFYQSPYTDYIVQISNCLPKVDTKYTHADSCPSRMLQRKHTIKVPSLETKKRKKPYKRIFIKPPRQMENKWYFQKDICTTPLLMIIGTAVDFRYPFAGSKARSNNITLDCLNTTLFQIHNFDNLATNGYQPKQNTYLYAYRNDEDPHDKPNTITDKEKQHVIYLGNTKDNQPGTYTFTDFTINNKLEKWGNIFWHDYFTGTIPIYESDQSPTQLNTSWKPLKRLTEPLIKKVKYNPEKDKGESNTIYLVQNYVYTAWTKPTSKNLLMEGFPLYIMCWGIIDWWEKLNEASNLLTNYIFCIETDQFSDKWAPYVVLDAYFEEGEGPYLSPITTYDQKHWHPQVRFQTNSINNICMSGPGCPRSPYENYMQAKFTYKFHFKWGGCPKTIEKPYDPCSQPIWNIPSNITERLQIENPNITPQTILQRWDWRRDYIKEKAIKRLRKYSPTNKTLQTFTEHLRSPEILRQTSEEEDSSQTSEEEKTPLKTKLKQLLRTQRILQQRLQQLE</sequence>
<feature type="region of interest" description="Disordered" evidence="7">
    <location>
        <begin position="601"/>
        <end position="630"/>
    </location>
</feature>
<evidence type="ECO:0000256" key="3">
    <source>
        <dbReference type="ARBA" id="ARBA00022431"/>
    </source>
</evidence>